<dbReference type="PROSITE" id="PS50089">
    <property type="entry name" value="ZF_RING_2"/>
    <property type="match status" value="1"/>
</dbReference>
<dbReference type="InterPro" id="IPR001841">
    <property type="entry name" value="Znf_RING"/>
</dbReference>
<evidence type="ECO:0000256" key="1">
    <source>
        <dbReference type="ARBA" id="ARBA00022723"/>
    </source>
</evidence>
<proteinExistence type="predicted"/>
<dbReference type="GO" id="GO:0007131">
    <property type="term" value="P:reciprocal meiotic recombination"/>
    <property type="evidence" value="ECO:0007669"/>
    <property type="project" value="InterPro"/>
</dbReference>
<name>A0A0N5AJY4_9BILA</name>
<evidence type="ECO:0000256" key="3">
    <source>
        <dbReference type="ARBA" id="ARBA00022833"/>
    </source>
</evidence>
<dbReference type="WBParaSite" id="SMUV_0000478501-mRNA-1">
    <property type="protein sequence ID" value="SMUV_0000478501-mRNA-1"/>
    <property type="gene ID" value="SMUV_0000478501"/>
</dbReference>
<organism evidence="8 9">
    <name type="scientific">Syphacia muris</name>
    <dbReference type="NCBI Taxonomy" id="451379"/>
    <lineage>
        <taxon>Eukaryota</taxon>
        <taxon>Metazoa</taxon>
        <taxon>Ecdysozoa</taxon>
        <taxon>Nematoda</taxon>
        <taxon>Chromadorea</taxon>
        <taxon>Rhabditida</taxon>
        <taxon>Spirurina</taxon>
        <taxon>Oxyuridomorpha</taxon>
        <taxon>Oxyuroidea</taxon>
        <taxon>Oxyuridae</taxon>
        <taxon>Syphacia</taxon>
    </lineage>
</organism>
<dbReference type="Gene3D" id="3.30.40.10">
    <property type="entry name" value="Zinc/RING finger domain, C3HC4 (zinc finger)"/>
    <property type="match status" value="1"/>
</dbReference>
<evidence type="ECO:0000313" key="8">
    <source>
        <dbReference type="Proteomes" id="UP000046393"/>
    </source>
</evidence>
<dbReference type="GO" id="GO:0000795">
    <property type="term" value="C:synaptonemal complex"/>
    <property type="evidence" value="ECO:0007669"/>
    <property type="project" value="InterPro"/>
</dbReference>
<dbReference type="GO" id="GO:0007129">
    <property type="term" value="P:homologous chromosome pairing at meiosis"/>
    <property type="evidence" value="ECO:0007669"/>
    <property type="project" value="TreeGrafter"/>
</dbReference>
<dbReference type="PANTHER" id="PTHR22663">
    <property type="entry name" value="RING FINGER PROTEIN NARYA-RELATED"/>
    <property type="match status" value="1"/>
</dbReference>
<keyword evidence="3" id="KW-0862">Zinc</keyword>
<keyword evidence="8" id="KW-1185">Reference proteome</keyword>
<dbReference type="GO" id="GO:0019789">
    <property type="term" value="F:SUMO transferase activity"/>
    <property type="evidence" value="ECO:0007669"/>
    <property type="project" value="InterPro"/>
</dbReference>
<keyword evidence="1" id="KW-0479">Metal-binding</keyword>
<dbReference type="Pfam" id="PF14634">
    <property type="entry name" value="zf-RING_5"/>
    <property type="match status" value="1"/>
</dbReference>
<reference evidence="9" key="1">
    <citation type="submission" date="2017-02" db="UniProtKB">
        <authorList>
            <consortium name="WormBaseParasite"/>
        </authorList>
    </citation>
    <scope>IDENTIFICATION</scope>
</reference>
<evidence type="ECO:0000313" key="9">
    <source>
        <dbReference type="WBParaSite" id="SMUV_0000478501-mRNA-1"/>
    </source>
</evidence>
<sequence length="230" mass="26292">MGDWLHCNVCIRIPNSGDGIPFYFTCCGHIICQRCIANADNGTCRVCRKPTKILEINRTLRPEHQMLFRNPKDLLEMYVKNINSVLDFQAHHRSRLFKARQEQQRKAAKFVMSAQAELKHRTESEKKAIAEKNNLAEEMAKLRQHAHKLEEIIAQQSASSRQRAIESNNINFMLIFVVLLQHSSTRSSSSSKRFSEVFTGGEAEPSPIVCEAMLTTPDMLGLKKNNNKHK</sequence>
<dbReference type="PANTHER" id="PTHR22663:SF17">
    <property type="entry name" value="RING FINGER PROTEIN NARYA-RELATED"/>
    <property type="match status" value="1"/>
</dbReference>
<dbReference type="InterPro" id="IPR042123">
    <property type="entry name" value="Zip3/RNF212-like"/>
</dbReference>
<dbReference type="InterPro" id="IPR013083">
    <property type="entry name" value="Znf_RING/FYVE/PHD"/>
</dbReference>
<dbReference type="SUPFAM" id="SSF57850">
    <property type="entry name" value="RING/U-box"/>
    <property type="match status" value="1"/>
</dbReference>
<dbReference type="Proteomes" id="UP000046393">
    <property type="component" value="Unplaced"/>
</dbReference>
<protein>
    <submittedName>
        <fullName evidence="9">RING-type domain-containing protein</fullName>
    </submittedName>
</protein>
<dbReference type="PROSITE" id="PS00518">
    <property type="entry name" value="ZF_RING_1"/>
    <property type="match status" value="1"/>
</dbReference>
<dbReference type="GO" id="GO:0016925">
    <property type="term" value="P:protein sumoylation"/>
    <property type="evidence" value="ECO:0007669"/>
    <property type="project" value="TreeGrafter"/>
</dbReference>
<dbReference type="GO" id="GO:0008270">
    <property type="term" value="F:zinc ion binding"/>
    <property type="evidence" value="ECO:0007669"/>
    <property type="project" value="UniProtKB-KW"/>
</dbReference>
<feature type="coiled-coil region" evidence="6">
    <location>
        <begin position="125"/>
        <end position="155"/>
    </location>
</feature>
<dbReference type="InterPro" id="IPR017907">
    <property type="entry name" value="Znf_RING_CS"/>
</dbReference>
<keyword evidence="4" id="KW-0469">Meiosis</keyword>
<evidence type="ECO:0000256" key="5">
    <source>
        <dbReference type="PROSITE-ProRule" id="PRU00175"/>
    </source>
</evidence>
<keyword evidence="2 5" id="KW-0863">Zinc-finger</keyword>
<evidence type="ECO:0000256" key="2">
    <source>
        <dbReference type="ARBA" id="ARBA00022771"/>
    </source>
</evidence>
<accession>A0A0N5AJY4</accession>
<evidence type="ECO:0000259" key="7">
    <source>
        <dbReference type="PROSITE" id="PS50089"/>
    </source>
</evidence>
<evidence type="ECO:0000256" key="4">
    <source>
        <dbReference type="ARBA" id="ARBA00023254"/>
    </source>
</evidence>
<dbReference type="STRING" id="451379.A0A0N5AJY4"/>
<evidence type="ECO:0000256" key="6">
    <source>
        <dbReference type="SAM" id="Coils"/>
    </source>
</evidence>
<feature type="domain" description="RING-type" evidence="7">
    <location>
        <begin position="7"/>
        <end position="48"/>
    </location>
</feature>
<keyword evidence="6" id="KW-0175">Coiled coil</keyword>
<dbReference type="AlphaFoldDB" id="A0A0N5AJY4"/>